<organism evidence="5 6">
    <name type="scientific">Pelosinus propionicus DSM 13327</name>
    <dbReference type="NCBI Taxonomy" id="1123291"/>
    <lineage>
        <taxon>Bacteria</taxon>
        <taxon>Bacillati</taxon>
        <taxon>Bacillota</taxon>
        <taxon>Negativicutes</taxon>
        <taxon>Selenomonadales</taxon>
        <taxon>Sporomusaceae</taxon>
        <taxon>Pelosinus</taxon>
    </lineage>
</organism>
<dbReference type="OrthoDB" id="9785687at2"/>
<dbReference type="InterPro" id="IPR002104">
    <property type="entry name" value="Integrase_catalytic"/>
</dbReference>
<dbReference type="InterPro" id="IPR050090">
    <property type="entry name" value="Tyrosine_recombinase_XerCD"/>
</dbReference>
<reference evidence="6" key="1">
    <citation type="submission" date="2016-10" db="EMBL/GenBank/DDBJ databases">
        <authorList>
            <person name="Varghese N."/>
            <person name="Submissions S."/>
        </authorList>
    </citation>
    <scope>NUCLEOTIDE SEQUENCE [LARGE SCALE GENOMIC DNA]</scope>
    <source>
        <strain evidence="6">DSM 13327</strain>
    </source>
</reference>
<dbReference type="PROSITE" id="PS51898">
    <property type="entry name" value="TYR_RECOMBINASE"/>
    <property type="match status" value="1"/>
</dbReference>
<keyword evidence="6" id="KW-1185">Reference proteome</keyword>
<dbReference type="EMBL" id="FOTS01000042">
    <property type="protein sequence ID" value="SFM11495.1"/>
    <property type="molecule type" value="Genomic_DNA"/>
</dbReference>
<evidence type="ECO:0000259" key="4">
    <source>
        <dbReference type="PROSITE" id="PS51898"/>
    </source>
</evidence>
<dbReference type="GO" id="GO:0015074">
    <property type="term" value="P:DNA integration"/>
    <property type="evidence" value="ECO:0007669"/>
    <property type="project" value="UniProtKB-KW"/>
</dbReference>
<dbReference type="AlphaFoldDB" id="A0A1I4N7X1"/>
<gene>
    <name evidence="5" type="ORF">SAMN04490355_10427</name>
</gene>
<accession>A0A1I4N7X1</accession>
<dbReference type="InterPro" id="IPR010998">
    <property type="entry name" value="Integrase_recombinase_N"/>
</dbReference>
<dbReference type="GO" id="GO:0006310">
    <property type="term" value="P:DNA recombination"/>
    <property type="evidence" value="ECO:0007669"/>
    <property type="project" value="UniProtKB-KW"/>
</dbReference>
<evidence type="ECO:0000313" key="5">
    <source>
        <dbReference type="EMBL" id="SFM11495.1"/>
    </source>
</evidence>
<dbReference type="RefSeq" id="WP_090941114.1">
    <property type="nucleotide sequence ID" value="NZ_FOTS01000042.1"/>
</dbReference>
<dbReference type="GO" id="GO:0003677">
    <property type="term" value="F:DNA binding"/>
    <property type="evidence" value="ECO:0007669"/>
    <property type="project" value="UniProtKB-KW"/>
</dbReference>
<dbReference type="Gene3D" id="1.10.443.10">
    <property type="entry name" value="Intergrase catalytic core"/>
    <property type="match status" value="1"/>
</dbReference>
<keyword evidence="3" id="KW-0233">DNA recombination</keyword>
<dbReference type="InterPro" id="IPR013762">
    <property type="entry name" value="Integrase-like_cat_sf"/>
</dbReference>
<proteinExistence type="predicted"/>
<name>A0A1I4N7X1_9FIRM</name>
<evidence type="ECO:0000256" key="2">
    <source>
        <dbReference type="ARBA" id="ARBA00023125"/>
    </source>
</evidence>
<dbReference type="SUPFAM" id="SSF56349">
    <property type="entry name" value="DNA breaking-rejoining enzymes"/>
    <property type="match status" value="1"/>
</dbReference>
<dbReference type="Proteomes" id="UP000199520">
    <property type="component" value="Unassembled WGS sequence"/>
</dbReference>
<keyword evidence="2" id="KW-0238">DNA-binding</keyword>
<dbReference type="InterPro" id="IPR004107">
    <property type="entry name" value="Integrase_SAM-like_N"/>
</dbReference>
<evidence type="ECO:0000256" key="1">
    <source>
        <dbReference type="ARBA" id="ARBA00022908"/>
    </source>
</evidence>
<evidence type="ECO:0000256" key="3">
    <source>
        <dbReference type="ARBA" id="ARBA00023172"/>
    </source>
</evidence>
<feature type="domain" description="Tyr recombinase" evidence="4">
    <location>
        <begin position="191"/>
        <end position="391"/>
    </location>
</feature>
<sequence>MPSKIKKRGENSYLLTVASGYDGQGKQICHTKTVTANSPREAEKQYGLFLAEIEKGQISTSGKMTLKQFFEYWEDNYAKGQHKEKTLVYNKNLFKRISETMGHMRLDKILPKHLLSFYANLAEVGIRQDPNATRRKIITTTENKPLKSTLSPNTVRKYHVLLHTLLEKATQWQLIAYNPADKVEPPKAQKTHKKIYDEETTGKFLLLLQNEELKYRLLAMLALSTGMRKGELYGLEWSHVDFTANTVHICQSSQYLPKVGIFTTSTKTEDSNRTITIPLSVIELLRQYKIQQNEERLKLGSKWQDSNRLFTTWDGKPAHPDSFYTWLRKFTIKNDLPHITPHSFRHMAATYLIVGGVDLRTVAGKLGHANSTTTQLIYSHLVKSAENETADMMETFIQTSKEKAKQKQKKQAN</sequence>
<evidence type="ECO:0000313" key="6">
    <source>
        <dbReference type="Proteomes" id="UP000199520"/>
    </source>
</evidence>
<dbReference type="InterPro" id="IPR011010">
    <property type="entry name" value="DNA_brk_join_enz"/>
</dbReference>
<dbReference type="PANTHER" id="PTHR30349">
    <property type="entry name" value="PHAGE INTEGRASE-RELATED"/>
    <property type="match status" value="1"/>
</dbReference>
<protein>
    <submittedName>
        <fullName evidence="5">Site-specific recombinase XerD</fullName>
    </submittedName>
</protein>
<dbReference type="PANTHER" id="PTHR30349:SF91">
    <property type="entry name" value="INTA PROTEIN"/>
    <property type="match status" value="1"/>
</dbReference>
<dbReference type="Gene3D" id="1.10.150.130">
    <property type="match status" value="1"/>
</dbReference>
<dbReference type="STRING" id="1123291.SAMN04490355_10427"/>
<dbReference type="Pfam" id="PF00589">
    <property type="entry name" value="Phage_integrase"/>
    <property type="match status" value="1"/>
</dbReference>
<dbReference type="Pfam" id="PF14659">
    <property type="entry name" value="Phage_int_SAM_3"/>
    <property type="match status" value="1"/>
</dbReference>
<keyword evidence="1" id="KW-0229">DNA integration</keyword>
<dbReference type="CDD" id="cd01189">
    <property type="entry name" value="INT_ICEBs1_C_like"/>
    <property type="match status" value="1"/>
</dbReference>